<comment type="caution">
    <text evidence="2">The sequence shown here is derived from an EMBL/GenBank/DDBJ whole genome shotgun (WGS) entry which is preliminary data.</text>
</comment>
<dbReference type="Proteomes" id="UP001596074">
    <property type="component" value="Unassembled WGS sequence"/>
</dbReference>
<dbReference type="RefSeq" id="WP_378290651.1">
    <property type="nucleotide sequence ID" value="NZ_JBHSON010000115.1"/>
</dbReference>
<name>A0ABW1AGA1_9ACTN</name>
<protein>
    <submittedName>
        <fullName evidence="2">Uncharacterized protein</fullName>
    </submittedName>
</protein>
<sequence>MSGRTPQEKKRLSYLKDRRNLYGENHKSSRKNIPRNRRIRHRTERHRVRQTLGQARGVPDERHDDAVEQRLKEKRPANAQWRKAPDTPLNEVIEYRLLRRVKDGNAAPDQAESRIRRIRRRIT</sequence>
<gene>
    <name evidence="2" type="ORF">ACFPZN_48620</name>
</gene>
<reference evidence="3" key="1">
    <citation type="journal article" date="2019" name="Int. J. Syst. Evol. Microbiol.">
        <title>The Global Catalogue of Microorganisms (GCM) 10K type strain sequencing project: providing services to taxonomists for standard genome sequencing and annotation.</title>
        <authorList>
            <consortium name="The Broad Institute Genomics Platform"/>
            <consortium name="The Broad Institute Genome Sequencing Center for Infectious Disease"/>
            <person name="Wu L."/>
            <person name="Ma J."/>
        </authorList>
    </citation>
    <scope>NUCLEOTIDE SEQUENCE [LARGE SCALE GENOMIC DNA]</scope>
    <source>
        <strain evidence="3">KCTC 42087</strain>
    </source>
</reference>
<evidence type="ECO:0000256" key="1">
    <source>
        <dbReference type="SAM" id="MobiDB-lite"/>
    </source>
</evidence>
<dbReference type="EMBL" id="JBHSON010000115">
    <property type="protein sequence ID" value="MFC5753535.1"/>
    <property type="molecule type" value="Genomic_DNA"/>
</dbReference>
<feature type="region of interest" description="Disordered" evidence="1">
    <location>
        <begin position="1"/>
        <end position="43"/>
    </location>
</feature>
<feature type="compositionally biased region" description="Basic and acidic residues" evidence="1">
    <location>
        <begin position="1"/>
        <end position="27"/>
    </location>
</feature>
<accession>A0ABW1AGA1</accession>
<proteinExistence type="predicted"/>
<organism evidence="2 3">
    <name type="scientific">Actinomadura rugatobispora</name>
    <dbReference type="NCBI Taxonomy" id="1994"/>
    <lineage>
        <taxon>Bacteria</taxon>
        <taxon>Bacillati</taxon>
        <taxon>Actinomycetota</taxon>
        <taxon>Actinomycetes</taxon>
        <taxon>Streptosporangiales</taxon>
        <taxon>Thermomonosporaceae</taxon>
        <taxon>Actinomadura</taxon>
    </lineage>
</organism>
<keyword evidence="3" id="KW-1185">Reference proteome</keyword>
<evidence type="ECO:0000313" key="2">
    <source>
        <dbReference type="EMBL" id="MFC5753535.1"/>
    </source>
</evidence>
<feature type="compositionally biased region" description="Basic residues" evidence="1">
    <location>
        <begin position="28"/>
        <end position="43"/>
    </location>
</feature>
<evidence type="ECO:0000313" key="3">
    <source>
        <dbReference type="Proteomes" id="UP001596074"/>
    </source>
</evidence>